<name>A0A8J3ITH8_9CHLR</name>
<dbReference type="RefSeq" id="WP_220209013.1">
    <property type="nucleotide sequence ID" value="NZ_BNJK01000002.1"/>
</dbReference>
<dbReference type="InterPro" id="IPR023476">
    <property type="entry name" value="Pep_tRNA_hydro_II_dom_sf"/>
</dbReference>
<sequence>MAKPKCSIIVDGELSAGLLTNTVGVIAMALGKLVPDAMGRDGVDLDGRQHPGLAWMGVTILRGDRESVARIFAQAGESDSDLLVVDCPAVAQATRNYDEYLEMLAQQGGSELRLSGVGLYGNSKKIARLTGNLPLLREWSLPTIEQAESETMPTH</sequence>
<comment type="caution">
    <text evidence="1">The sequence shown here is derived from an EMBL/GenBank/DDBJ whole genome shotgun (WGS) entry which is preliminary data.</text>
</comment>
<dbReference type="PIRSF" id="PIRSF033736">
    <property type="entry name" value="UCP033763"/>
    <property type="match status" value="1"/>
</dbReference>
<dbReference type="Gene3D" id="3.40.1490.10">
    <property type="entry name" value="Bit1"/>
    <property type="match status" value="1"/>
</dbReference>
<organism evidence="1 2">
    <name type="scientific">Reticulibacter mediterranei</name>
    <dbReference type="NCBI Taxonomy" id="2778369"/>
    <lineage>
        <taxon>Bacteria</taxon>
        <taxon>Bacillati</taxon>
        <taxon>Chloroflexota</taxon>
        <taxon>Ktedonobacteria</taxon>
        <taxon>Ktedonobacterales</taxon>
        <taxon>Reticulibacteraceae</taxon>
        <taxon>Reticulibacter</taxon>
    </lineage>
</organism>
<dbReference type="InterPro" id="IPR017021">
    <property type="entry name" value="UCP033763"/>
</dbReference>
<evidence type="ECO:0000313" key="1">
    <source>
        <dbReference type="EMBL" id="GHO98255.1"/>
    </source>
</evidence>
<protein>
    <recommendedName>
        <fullName evidence="3">DUF2000 domain-containing protein</fullName>
    </recommendedName>
</protein>
<evidence type="ECO:0008006" key="3">
    <source>
        <dbReference type="Google" id="ProtNLM"/>
    </source>
</evidence>
<dbReference type="Proteomes" id="UP000597444">
    <property type="component" value="Unassembled WGS sequence"/>
</dbReference>
<accession>A0A8J3ITH8</accession>
<dbReference type="AlphaFoldDB" id="A0A8J3ITH8"/>
<dbReference type="InterPro" id="IPR018988">
    <property type="entry name" value="DUF2000"/>
</dbReference>
<reference evidence="1" key="1">
    <citation type="submission" date="2020-10" db="EMBL/GenBank/DDBJ databases">
        <title>Taxonomic study of unclassified bacteria belonging to the class Ktedonobacteria.</title>
        <authorList>
            <person name="Yabe S."/>
            <person name="Wang C.M."/>
            <person name="Zheng Y."/>
            <person name="Sakai Y."/>
            <person name="Cavaletti L."/>
            <person name="Monciardini P."/>
            <person name="Donadio S."/>
        </authorList>
    </citation>
    <scope>NUCLEOTIDE SEQUENCE</scope>
    <source>
        <strain evidence="1">ID150040</strain>
    </source>
</reference>
<gene>
    <name evidence="1" type="ORF">KSF_083030</name>
</gene>
<keyword evidence="2" id="KW-1185">Reference proteome</keyword>
<dbReference type="EMBL" id="BNJK01000002">
    <property type="protein sequence ID" value="GHO98255.1"/>
    <property type="molecule type" value="Genomic_DNA"/>
</dbReference>
<proteinExistence type="predicted"/>
<dbReference type="Pfam" id="PF09391">
    <property type="entry name" value="DUF2000"/>
    <property type="match status" value="1"/>
</dbReference>
<dbReference type="SUPFAM" id="SSF102462">
    <property type="entry name" value="Peptidyl-tRNA hydrolase II"/>
    <property type="match status" value="1"/>
</dbReference>
<evidence type="ECO:0000313" key="2">
    <source>
        <dbReference type="Proteomes" id="UP000597444"/>
    </source>
</evidence>